<feature type="compositionally biased region" description="Low complexity" evidence="1">
    <location>
        <begin position="502"/>
        <end position="513"/>
    </location>
</feature>
<evidence type="ECO:0000313" key="2">
    <source>
        <dbReference type="EMBL" id="KAK3394944.1"/>
    </source>
</evidence>
<dbReference type="AlphaFoldDB" id="A0AAE0U903"/>
<feature type="region of interest" description="Disordered" evidence="1">
    <location>
        <begin position="697"/>
        <end position="835"/>
    </location>
</feature>
<feature type="compositionally biased region" description="Low complexity" evidence="1">
    <location>
        <begin position="638"/>
        <end position="676"/>
    </location>
</feature>
<feature type="compositionally biased region" description="Low complexity" evidence="1">
    <location>
        <begin position="355"/>
        <end position="374"/>
    </location>
</feature>
<feature type="region of interest" description="Disordered" evidence="1">
    <location>
        <begin position="612"/>
        <end position="684"/>
    </location>
</feature>
<name>A0AAE0U903_9PEZI</name>
<accession>A0AAE0U903</accession>
<feature type="compositionally biased region" description="Polar residues" evidence="1">
    <location>
        <begin position="525"/>
        <end position="541"/>
    </location>
</feature>
<feature type="compositionally biased region" description="Basic and acidic residues" evidence="1">
    <location>
        <begin position="761"/>
        <end position="781"/>
    </location>
</feature>
<organism evidence="2 3">
    <name type="scientific">Podospora didyma</name>
    <dbReference type="NCBI Taxonomy" id="330526"/>
    <lineage>
        <taxon>Eukaryota</taxon>
        <taxon>Fungi</taxon>
        <taxon>Dikarya</taxon>
        <taxon>Ascomycota</taxon>
        <taxon>Pezizomycotina</taxon>
        <taxon>Sordariomycetes</taxon>
        <taxon>Sordariomycetidae</taxon>
        <taxon>Sordariales</taxon>
        <taxon>Podosporaceae</taxon>
        <taxon>Podospora</taxon>
    </lineage>
</organism>
<feature type="compositionally biased region" description="Pro residues" evidence="1">
    <location>
        <begin position="294"/>
        <end position="304"/>
    </location>
</feature>
<feature type="compositionally biased region" description="Low complexity" evidence="1">
    <location>
        <begin position="245"/>
        <end position="256"/>
    </location>
</feature>
<dbReference type="EMBL" id="JAULSW010000001">
    <property type="protein sequence ID" value="KAK3394944.1"/>
    <property type="molecule type" value="Genomic_DNA"/>
</dbReference>
<feature type="compositionally biased region" description="Polar residues" evidence="1">
    <location>
        <begin position="220"/>
        <end position="231"/>
    </location>
</feature>
<dbReference type="Proteomes" id="UP001285441">
    <property type="component" value="Unassembled WGS sequence"/>
</dbReference>
<feature type="compositionally biased region" description="Basic and acidic residues" evidence="1">
    <location>
        <begin position="379"/>
        <end position="394"/>
    </location>
</feature>
<feature type="compositionally biased region" description="Polar residues" evidence="1">
    <location>
        <begin position="120"/>
        <end position="138"/>
    </location>
</feature>
<feature type="compositionally biased region" description="Polar residues" evidence="1">
    <location>
        <begin position="278"/>
        <end position="287"/>
    </location>
</feature>
<gene>
    <name evidence="2" type="ORF">B0H63DRAFT_62631</name>
</gene>
<evidence type="ECO:0000256" key="1">
    <source>
        <dbReference type="SAM" id="MobiDB-lite"/>
    </source>
</evidence>
<feature type="compositionally biased region" description="Pro residues" evidence="1">
    <location>
        <begin position="97"/>
        <end position="107"/>
    </location>
</feature>
<feature type="compositionally biased region" description="Polar residues" evidence="1">
    <location>
        <begin position="782"/>
        <end position="795"/>
    </location>
</feature>
<reference evidence="2" key="2">
    <citation type="submission" date="2023-06" db="EMBL/GenBank/DDBJ databases">
        <authorList>
            <consortium name="Lawrence Berkeley National Laboratory"/>
            <person name="Haridas S."/>
            <person name="Hensen N."/>
            <person name="Bonometti L."/>
            <person name="Westerberg I."/>
            <person name="Brannstrom I.O."/>
            <person name="Guillou S."/>
            <person name="Cros-Aarteil S."/>
            <person name="Calhoun S."/>
            <person name="Kuo A."/>
            <person name="Mondo S."/>
            <person name="Pangilinan J."/>
            <person name="Riley R."/>
            <person name="LaButti K."/>
            <person name="Andreopoulos B."/>
            <person name="Lipzen A."/>
            <person name="Chen C."/>
            <person name="Yanf M."/>
            <person name="Daum C."/>
            <person name="Ng V."/>
            <person name="Clum A."/>
            <person name="Steindorff A."/>
            <person name="Ohm R."/>
            <person name="Martin F."/>
            <person name="Silar P."/>
            <person name="Natvig D."/>
            <person name="Lalanne C."/>
            <person name="Gautier V."/>
            <person name="Ament-velasquez S.L."/>
            <person name="Kruys A."/>
            <person name="Hutchinson M.I."/>
            <person name="Powell A.J."/>
            <person name="Barry K."/>
            <person name="Miller A.N."/>
            <person name="Grigoriev I.V."/>
            <person name="Debuchy R."/>
            <person name="Gladieux P."/>
            <person name="Thoren M.H."/>
            <person name="Johannesson H."/>
        </authorList>
    </citation>
    <scope>NUCLEOTIDE SEQUENCE</scope>
    <source>
        <strain evidence="2">CBS 232.78</strain>
    </source>
</reference>
<comment type="caution">
    <text evidence="2">The sequence shown here is derived from an EMBL/GenBank/DDBJ whole genome shotgun (WGS) entry which is preliminary data.</text>
</comment>
<proteinExistence type="predicted"/>
<evidence type="ECO:0000313" key="3">
    <source>
        <dbReference type="Proteomes" id="UP001285441"/>
    </source>
</evidence>
<feature type="region of interest" description="Disordered" evidence="1">
    <location>
        <begin position="28"/>
        <end position="541"/>
    </location>
</feature>
<reference evidence="2" key="1">
    <citation type="journal article" date="2023" name="Mol. Phylogenet. Evol.">
        <title>Genome-scale phylogeny and comparative genomics of the fungal order Sordariales.</title>
        <authorList>
            <person name="Hensen N."/>
            <person name="Bonometti L."/>
            <person name="Westerberg I."/>
            <person name="Brannstrom I.O."/>
            <person name="Guillou S."/>
            <person name="Cros-Aarteil S."/>
            <person name="Calhoun S."/>
            <person name="Haridas S."/>
            <person name="Kuo A."/>
            <person name="Mondo S."/>
            <person name="Pangilinan J."/>
            <person name="Riley R."/>
            <person name="LaButti K."/>
            <person name="Andreopoulos B."/>
            <person name="Lipzen A."/>
            <person name="Chen C."/>
            <person name="Yan M."/>
            <person name="Daum C."/>
            <person name="Ng V."/>
            <person name="Clum A."/>
            <person name="Steindorff A."/>
            <person name="Ohm R.A."/>
            <person name="Martin F."/>
            <person name="Silar P."/>
            <person name="Natvig D.O."/>
            <person name="Lalanne C."/>
            <person name="Gautier V."/>
            <person name="Ament-Velasquez S.L."/>
            <person name="Kruys A."/>
            <person name="Hutchinson M.I."/>
            <person name="Powell A.J."/>
            <person name="Barry K."/>
            <person name="Miller A.N."/>
            <person name="Grigoriev I.V."/>
            <person name="Debuchy R."/>
            <person name="Gladieux P."/>
            <person name="Hiltunen Thoren M."/>
            <person name="Johannesson H."/>
        </authorList>
    </citation>
    <scope>NUCLEOTIDE SEQUENCE</scope>
    <source>
        <strain evidence="2">CBS 232.78</strain>
    </source>
</reference>
<protein>
    <submittedName>
        <fullName evidence="2">Uncharacterized protein</fullName>
    </submittedName>
</protein>
<feature type="compositionally biased region" description="Pro residues" evidence="1">
    <location>
        <begin position="264"/>
        <end position="276"/>
    </location>
</feature>
<feature type="compositionally biased region" description="Polar residues" evidence="1">
    <location>
        <begin position="34"/>
        <end position="59"/>
    </location>
</feature>
<feature type="compositionally biased region" description="Polar residues" evidence="1">
    <location>
        <begin position="324"/>
        <end position="354"/>
    </location>
</feature>
<sequence>MPPFMMSSSRDPTARLRAGLNPLLTASLGAYHGHNSNSTPQSAISVSSHGAFSPAQTPVSGLYPYNPQQWIASPVAGPGPERTTHLHQVQSYAEPQASPPPPPPYSPPHSGRPMSMVFDQVQSPNVSVSRGLSPQQMQRAAAESPAANTSFPPPPGGRGPSRERRFGFGSLGRRREPEQQSPSAEPHPPQPRPLTMMGRVLPGHHVAPGPLTLQIPHQMPQRTDSDSSQNMAPGARRAASTPAISTPTSARSRSSSQVRWDPGMPVPPPPPGPPPASARSQSVQRMPSGSDPIASPPTRRPPPSGVAALGPVPPTPQNWHENDNLPNTQFPSSNPQQRPESPMNVASQETSSVGSSSANPESAVSSASSTGSLARTHALRGDKSLRERRSESRTRSTVRNSIDASIGAQPLAEIVIPPNPTGLQRRLTISKGTPRGRSSETPKTAESFDSHESRGSTPRAMGSANPHANHETTPTGHSPRAHKFAETHHHPLAPKALPTPPTGSRSSSGSHRGMTLEVALPTPMTPSQNPTRQSVISQSTDQFARDTIERFTLFAQMESSAVNDAERVRLFAEFFVSESRIRRERYGAAIGAMGSEVLDLTRDLFRPMAATRRESMNSATSGTAELTPQSSEPRSHRGSVSSAYGAAGNNGNAAAHGGQQPSSSSSSPVAGPSNSNWQQTSNYMPSLSPILSMSVSDAIDEQDSRGRPASRWWEADSAGDGSARMERSKRESKYMGVPKEAREALQWIDEPQSSPGAGSSGKHDSATDYPPEKTGWHEHDQSSGASQTHSRNSLHSTASAPPTPNPAHLDVSRLVTLPPPYPRHHPAVNNSHPELANMRNAVRVISDMTEVDAIQERFKKGSAKMRADAAEGAKQRRQALRQNLHQEIQSGGIGYAEAAAIEADAQADEQTQVKDLEKKDFDDFQTAVVMPVNEILQGRIVKATEIFDELRGRLFDETHESNPNLPQEEGDEQPELLEKLTLLKWIFEARETLHRALYDMLTDRNDRYRDVVLVPYRLAGQQDKVDSARQFFAEDAAKRALTFAEEVLHRTQEFRDVVEETVVRGVEVQLNAFWDIAPPLKRVLDMIPADMEGFRIQIPSSEYLENPSYVDHPLQYLYSLLLHGEKSTYQFIESQTNLLCLLHEVKEACVSARARAMESEGRDAARVEQMKVDEARRLTDDLKEKVRVVQDQWISALGETVGGAKERVGGWLLETGGWDESFEEGGVGGV</sequence>
<keyword evidence="3" id="KW-1185">Reference proteome</keyword>
<feature type="compositionally biased region" description="Basic and acidic residues" evidence="1">
    <location>
        <begin position="723"/>
        <end position="743"/>
    </location>
</feature>
<feature type="compositionally biased region" description="Polar residues" evidence="1">
    <location>
        <begin position="616"/>
        <end position="632"/>
    </location>
</feature>